<evidence type="ECO:0000256" key="6">
    <source>
        <dbReference type="ARBA" id="ARBA00022900"/>
    </source>
</evidence>
<evidence type="ECO:0000256" key="7">
    <source>
        <dbReference type="ARBA" id="ARBA00023157"/>
    </source>
</evidence>
<dbReference type="EMBL" id="BAAAKJ010000247">
    <property type="protein sequence ID" value="GAA1402247.1"/>
    <property type="molecule type" value="Genomic_DNA"/>
</dbReference>
<reference evidence="12" key="1">
    <citation type="journal article" date="2019" name="Int. J. Syst. Evol. Microbiol.">
        <title>The Global Catalogue of Microorganisms (GCM) 10K type strain sequencing project: providing services to taxonomists for standard genome sequencing and annotation.</title>
        <authorList>
            <consortium name="The Broad Institute Genomics Platform"/>
            <consortium name="The Broad Institute Genome Sequencing Center for Infectious Disease"/>
            <person name="Wu L."/>
            <person name="Ma J."/>
        </authorList>
    </citation>
    <scope>NUCLEOTIDE SEQUENCE [LARGE SCALE GENOMIC DNA]</scope>
    <source>
        <strain evidence="12">JCM 12393</strain>
    </source>
</reference>
<feature type="chain" id="PRO_5045120191" description="Subtilisin inhibitor domain-containing protein" evidence="9">
    <location>
        <begin position="26"/>
        <end position="137"/>
    </location>
</feature>
<accession>A0ABP4IZZ2</accession>
<dbReference type="InterPro" id="IPR036819">
    <property type="entry name" value="Subtilisin_inhibitor-like_sf"/>
</dbReference>
<evidence type="ECO:0000259" key="10">
    <source>
        <dbReference type="Pfam" id="PF00720"/>
    </source>
</evidence>
<dbReference type="Gene3D" id="3.30.350.10">
    <property type="entry name" value="Subtilisin inhibitor-like"/>
    <property type="match status" value="1"/>
</dbReference>
<sequence length="137" mass="14261">MKTTPALALLATALFTTSLAGTANAITPVPAAAADASLRLTVAHGPTPASGTPHVVTLDCPPDGATTHPDPFTACRLLDSVNGDLDQLNVNPGVCNQIYDPYTVTATGVYRGRTVSFQHTYGNRCVLLRTAGAFFDF</sequence>
<comment type="subcellular location">
    <subcellularLocation>
        <location evidence="1">Secreted</location>
    </subcellularLocation>
</comment>
<evidence type="ECO:0000313" key="11">
    <source>
        <dbReference type="EMBL" id="GAA1402247.1"/>
    </source>
</evidence>
<organism evidence="11 12">
    <name type="scientific">Kitasatospora putterlickiae</name>
    <dbReference type="NCBI Taxonomy" id="221725"/>
    <lineage>
        <taxon>Bacteria</taxon>
        <taxon>Bacillati</taxon>
        <taxon>Actinomycetota</taxon>
        <taxon>Actinomycetes</taxon>
        <taxon>Kitasatosporales</taxon>
        <taxon>Streptomycetaceae</taxon>
        <taxon>Kitasatospora</taxon>
    </lineage>
</organism>
<comment type="caution">
    <text evidence="11">The sequence shown here is derived from an EMBL/GenBank/DDBJ whole genome shotgun (WGS) entry which is preliminary data.</text>
</comment>
<comment type="subunit">
    <text evidence="3">Homodimer.</text>
</comment>
<protein>
    <recommendedName>
        <fullName evidence="10">Subtilisin inhibitor domain-containing protein</fullName>
    </recommendedName>
</protein>
<keyword evidence="7" id="KW-1015">Disulfide bond</keyword>
<dbReference type="RefSeq" id="WP_344338751.1">
    <property type="nucleotide sequence ID" value="NZ_BAAAKJ010000247.1"/>
</dbReference>
<dbReference type="InterPro" id="IPR023549">
    <property type="entry name" value="Subtilisin_inhibitor"/>
</dbReference>
<evidence type="ECO:0000313" key="12">
    <source>
        <dbReference type="Proteomes" id="UP001499863"/>
    </source>
</evidence>
<dbReference type="SUPFAM" id="SSF55399">
    <property type="entry name" value="Subtilisin inhibitor"/>
    <property type="match status" value="1"/>
</dbReference>
<evidence type="ECO:0000256" key="1">
    <source>
        <dbReference type="ARBA" id="ARBA00004613"/>
    </source>
</evidence>
<proteinExistence type="inferred from homology"/>
<dbReference type="Pfam" id="PF00720">
    <property type="entry name" value="SSI"/>
    <property type="match status" value="1"/>
</dbReference>
<evidence type="ECO:0000256" key="4">
    <source>
        <dbReference type="ARBA" id="ARBA00022525"/>
    </source>
</evidence>
<gene>
    <name evidence="11" type="ORF">GCM10009639_45470</name>
</gene>
<evidence type="ECO:0000256" key="2">
    <source>
        <dbReference type="ARBA" id="ARBA00010472"/>
    </source>
</evidence>
<keyword evidence="4" id="KW-0964">Secreted</keyword>
<keyword evidence="6 8" id="KW-0722">Serine protease inhibitor</keyword>
<keyword evidence="12" id="KW-1185">Reference proteome</keyword>
<evidence type="ECO:0000256" key="9">
    <source>
        <dbReference type="SAM" id="SignalP"/>
    </source>
</evidence>
<dbReference type="Proteomes" id="UP001499863">
    <property type="component" value="Unassembled WGS sequence"/>
</dbReference>
<dbReference type="InterPro" id="IPR000691">
    <property type="entry name" value="Prot_inh_I16_SSI"/>
</dbReference>
<dbReference type="PRINTS" id="PR00294">
    <property type="entry name" value="SSBTLNINHBTR"/>
</dbReference>
<evidence type="ECO:0000256" key="5">
    <source>
        <dbReference type="ARBA" id="ARBA00022690"/>
    </source>
</evidence>
<comment type="similarity">
    <text evidence="2 8">Belongs to the protease inhibitor I16 (SSI) family.</text>
</comment>
<keyword evidence="5 8" id="KW-0646">Protease inhibitor</keyword>
<evidence type="ECO:0000256" key="3">
    <source>
        <dbReference type="ARBA" id="ARBA00011738"/>
    </source>
</evidence>
<evidence type="ECO:0000256" key="8">
    <source>
        <dbReference type="RuleBase" id="RU003471"/>
    </source>
</evidence>
<name>A0ABP4IZZ2_9ACTN</name>
<keyword evidence="9" id="KW-0732">Signal</keyword>
<feature type="domain" description="Subtilisin inhibitor" evidence="10">
    <location>
        <begin position="36"/>
        <end position="123"/>
    </location>
</feature>
<feature type="signal peptide" evidence="9">
    <location>
        <begin position="1"/>
        <end position="25"/>
    </location>
</feature>